<sequence length="49" mass="5625">MLQSVYASNKDRKGIKEIIEVMGKVDRKYFVKSPEPYIDAPIFIGYGQT</sequence>
<reference evidence="1" key="1">
    <citation type="journal article" date="2014" name="Front. Microbiol.">
        <title>High frequency of phylogenetically diverse reductive dehalogenase-homologous genes in deep subseafloor sedimentary metagenomes.</title>
        <authorList>
            <person name="Kawai M."/>
            <person name="Futagami T."/>
            <person name="Toyoda A."/>
            <person name="Takaki Y."/>
            <person name="Nishi S."/>
            <person name="Hori S."/>
            <person name="Arai W."/>
            <person name="Tsubouchi T."/>
            <person name="Morono Y."/>
            <person name="Uchiyama I."/>
            <person name="Ito T."/>
            <person name="Fujiyama A."/>
            <person name="Inagaki F."/>
            <person name="Takami H."/>
        </authorList>
    </citation>
    <scope>NUCLEOTIDE SEQUENCE</scope>
    <source>
        <strain evidence="1">Expedition CK06-06</strain>
    </source>
</reference>
<accession>X1T3G6</accession>
<dbReference type="AlphaFoldDB" id="X1T3G6"/>
<comment type="caution">
    <text evidence="1">The sequence shown here is derived from an EMBL/GenBank/DDBJ whole genome shotgun (WGS) entry which is preliminary data.</text>
</comment>
<dbReference type="Pfam" id="PF01135">
    <property type="entry name" value="PCMT"/>
    <property type="match status" value="1"/>
</dbReference>
<gene>
    <name evidence="1" type="ORF">S12H4_15865</name>
</gene>
<name>X1T3G6_9ZZZZ</name>
<evidence type="ECO:0000313" key="1">
    <source>
        <dbReference type="EMBL" id="GAI74554.1"/>
    </source>
</evidence>
<protein>
    <submittedName>
        <fullName evidence="1">Uncharacterized protein</fullName>
    </submittedName>
</protein>
<dbReference type="EMBL" id="BARW01007649">
    <property type="protein sequence ID" value="GAI74554.1"/>
    <property type="molecule type" value="Genomic_DNA"/>
</dbReference>
<proteinExistence type="predicted"/>
<feature type="non-terminal residue" evidence="1">
    <location>
        <position position="49"/>
    </location>
</feature>
<organism evidence="1">
    <name type="scientific">marine sediment metagenome</name>
    <dbReference type="NCBI Taxonomy" id="412755"/>
    <lineage>
        <taxon>unclassified sequences</taxon>
        <taxon>metagenomes</taxon>
        <taxon>ecological metagenomes</taxon>
    </lineage>
</organism>